<organism evidence="1 2">
    <name type="scientific">Paenibacillus oryzisoli</name>
    <dbReference type="NCBI Taxonomy" id="1850517"/>
    <lineage>
        <taxon>Bacteria</taxon>
        <taxon>Bacillati</taxon>
        <taxon>Bacillota</taxon>
        <taxon>Bacilli</taxon>
        <taxon>Bacillales</taxon>
        <taxon>Paenibacillaceae</taxon>
        <taxon>Paenibacillus</taxon>
    </lineage>
</organism>
<dbReference type="AlphaFoldDB" id="A0A198A5G4"/>
<keyword evidence="2" id="KW-1185">Reference proteome</keyword>
<gene>
    <name evidence="1" type="ORF">A8708_20315</name>
</gene>
<name>A0A198A5G4_9BACL</name>
<dbReference type="RefSeq" id="WP_068667353.1">
    <property type="nucleotide sequence ID" value="NZ_LYPB01000076.1"/>
</dbReference>
<reference evidence="1 2" key="1">
    <citation type="submission" date="2016-05" db="EMBL/GenBank/DDBJ databases">
        <title>Paenibacillus sp. 1ZS3-15 nov., isolated from the rhizosphere soil.</title>
        <authorList>
            <person name="Zhang X.X."/>
            <person name="Zhang J."/>
        </authorList>
    </citation>
    <scope>NUCLEOTIDE SEQUENCE [LARGE SCALE GENOMIC DNA]</scope>
    <source>
        <strain evidence="1 2">1ZS3-15</strain>
    </source>
</reference>
<sequence>MSERVLVIKMNLLPWYNELDDRLEVHHPTFPEAVRLRIETFGEFRILSINRLQTRIRRIPEKA</sequence>
<dbReference type="OrthoDB" id="2627568at2"/>
<protein>
    <submittedName>
        <fullName evidence="1">Uncharacterized protein</fullName>
    </submittedName>
</protein>
<proteinExistence type="predicted"/>
<evidence type="ECO:0000313" key="1">
    <source>
        <dbReference type="EMBL" id="OAS16365.1"/>
    </source>
</evidence>
<evidence type="ECO:0000313" key="2">
    <source>
        <dbReference type="Proteomes" id="UP000078454"/>
    </source>
</evidence>
<dbReference type="Proteomes" id="UP000078454">
    <property type="component" value="Unassembled WGS sequence"/>
</dbReference>
<dbReference type="EMBL" id="LYPB01000076">
    <property type="protein sequence ID" value="OAS16365.1"/>
    <property type="molecule type" value="Genomic_DNA"/>
</dbReference>
<dbReference type="STRING" id="1850517.A8708_20315"/>
<accession>A0A198A5G4</accession>
<comment type="caution">
    <text evidence="1">The sequence shown here is derived from an EMBL/GenBank/DDBJ whole genome shotgun (WGS) entry which is preliminary data.</text>
</comment>